<evidence type="ECO:0000256" key="10">
    <source>
        <dbReference type="RuleBase" id="RU362002"/>
    </source>
</evidence>
<organism evidence="13 14">
    <name type="scientific">Microbacter margulisiae</name>
    <dbReference type="NCBI Taxonomy" id="1350067"/>
    <lineage>
        <taxon>Bacteria</taxon>
        <taxon>Pseudomonadati</taxon>
        <taxon>Bacteroidota</taxon>
        <taxon>Bacteroidia</taxon>
        <taxon>Bacteroidales</taxon>
        <taxon>Porphyromonadaceae</taxon>
        <taxon>Microbacter</taxon>
    </lineage>
</organism>
<dbReference type="Pfam" id="PF00909">
    <property type="entry name" value="Ammonium_transp"/>
    <property type="match status" value="1"/>
</dbReference>
<feature type="transmembrane region" description="Helical" evidence="10">
    <location>
        <begin position="73"/>
        <end position="96"/>
    </location>
</feature>
<keyword evidence="8 10" id="KW-0924">Ammonia transport</keyword>
<comment type="similarity">
    <text evidence="2 10">Belongs to the ammonia transporter channel (TC 1.A.11.2) family.</text>
</comment>
<keyword evidence="7 10" id="KW-0472">Membrane</keyword>
<evidence type="ECO:0000256" key="7">
    <source>
        <dbReference type="ARBA" id="ARBA00023136"/>
    </source>
</evidence>
<dbReference type="InterPro" id="IPR029020">
    <property type="entry name" value="Ammonium/urea_transptr"/>
</dbReference>
<proteinExistence type="inferred from homology"/>
<dbReference type="GO" id="GO:0005886">
    <property type="term" value="C:plasma membrane"/>
    <property type="evidence" value="ECO:0007669"/>
    <property type="project" value="UniProtKB-SubCell"/>
</dbReference>
<dbReference type="PANTHER" id="PTHR43029">
    <property type="entry name" value="AMMONIUM TRANSPORTER MEP2"/>
    <property type="match status" value="1"/>
</dbReference>
<evidence type="ECO:0000256" key="2">
    <source>
        <dbReference type="ARBA" id="ARBA00005887"/>
    </source>
</evidence>
<keyword evidence="6 10" id="KW-1133">Transmembrane helix</keyword>
<dbReference type="PANTHER" id="PTHR43029:SF10">
    <property type="entry name" value="AMMONIUM TRANSPORTER MEP2"/>
    <property type="match status" value="1"/>
</dbReference>
<dbReference type="AlphaFoldDB" id="A0A7W5H3S9"/>
<evidence type="ECO:0000256" key="11">
    <source>
        <dbReference type="SAM" id="SignalP"/>
    </source>
</evidence>
<dbReference type="InterPro" id="IPR001905">
    <property type="entry name" value="Ammonium_transpt"/>
</dbReference>
<evidence type="ECO:0000256" key="4">
    <source>
        <dbReference type="ARBA" id="ARBA00022475"/>
    </source>
</evidence>
<protein>
    <recommendedName>
        <fullName evidence="9 10">Ammonium transporter</fullName>
    </recommendedName>
</protein>
<keyword evidence="4" id="KW-1003">Cell membrane</keyword>
<feature type="transmembrane region" description="Helical" evidence="10">
    <location>
        <begin position="214"/>
        <end position="238"/>
    </location>
</feature>
<comment type="caution">
    <text evidence="13">The sequence shown here is derived from an EMBL/GenBank/DDBJ whole genome shotgun (WGS) entry which is preliminary data.</text>
</comment>
<dbReference type="PROSITE" id="PS01219">
    <property type="entry name" value="AMMONIUM_TRANSP"/>
    <property type="match status" value="1"/>
</dbReference>
<feature type="transmembrane region" description="Helical" evidence="10">
    <location>
        <begin position="336"/>
        <end position="357"/>
    </location>
</feature>
<evidence type="ECO:0000256" key="9">
    <source>
        <dbReference type="ARBA" id="ARBA00050025"/>
    </source>
</evidence>
<feature type="chain" id="PRO_5031042844" description="Ammonium transporter" evidence="11">
    <location>
        <begin position="22"/>
        <end position="463"/>
    </location>
</feature>
<feature type="transmembrane region" description="Helical" evidence="10">
    <location>
        <begin position="181"/>
        <end position="202"/>
    </location>
</feature>
<reference evidence="13 14" key="1">
    <citation type="submission" date="2020-08" db="EMBL/GenBank/DDBJ databases">
        <title>Genomic Encyclopedia of Type Strains, Phase IV (KMG-IV): sequencing the most valuable type-strain genomes for metagenomic binning, comparative biology and taxonomic classification.</title>
        <authorList>
            <person name="Goeker M."/>
        </authorList>
    </citation>
    <scope>NUCLEOTIDE SEQUENCE [LARGE SCALE GENOMIC DNA]</scope>
    <source>
        <strain evidence="13 14">DSM 27471</strain>
    </source>
</reference>
<evidence type="ECO:0000313" key="14">
    <source>
        <dbReference type="Proteomes" id="UP000544222"/>
    </source>
</evidence>
<keyword evidence="3 10" id="KW-0813">Transport</keyword>
<dbReference type="FunFam" id="1.10.3430.10:FF:000007">
    <property type="entry name" value="Ammonium transporter"/>
    <property type="match status" value="1"/>
</dbReference>
<dbReference type="InterPro" id="IPR024041">
    <property type="entry name" value="NH4_transpt_AmtB-like_dom"/>
</dbReference>
<dbReference type="Proteomes" id="UP000544222">
    <property type="component" value="Unassembled WGS sequence"/>
</dbReference>
<feature type="transmembrane region" description="Helical" evidence="10">
    <location>
        <begin position="39"/>
        <end position="61"/>
    </location>
</feature>
<evidence type="ECO:0000259" key="12">
    <source>
        <dbReference type="Pfam" id="PF00909"/>
    </source>
</evidence>
<evidence type="ECO:0000256" key="5">
    <source>
        <dbReference type="ARBA" id="ARBA00022692"/>
    </source>
</evidence>
<keyword evidence="5 10" id="KW-0812">Transmembrane</keyword>
<dbReference type="GO" id="GO:0008519">
    <property type="term" value="F:ammonium channel activity"/>
    <property type="evidence" value="ECO:0007669"/>
    <property type="project" value="InterPro"/>
</dbReference>
<dbReference type="InterPro" id="IPR018047">
    <property type="entry name" value="Ammonium_transpt_CS"/>
</dbReference>
<accession>A0A7W5H3S9</accession>
<dbReference type="RefSeq" id="WP_183414482.1">
    <property type="nucleotide sequence ID" value="NZ_JACHYB010000002.1"/>
</dbReference>
<dbReference type="NCBIfam" id="TIGR00836">
    <property type="entry name" value="amt"/>
    <property type="match status" value="1"/>
</dbReference>
<evidence type="ECO:0000256" key="1">
    <source>
        <dbReference type="ARBA" id="ARBA00004651"/>
    </source>
</evidence>
<feature type="domain" description="Ammonium transporter AmtB-like" evidence="12">
    <location>
        <begin position="40"/>
        <end position="459"/>
    </location>
</feature>
<feature type="transmembrane region" description="Helical" evidence="10">
    <location>
        <begin position="152"/>
        <end position="174"/>
    </location>
</feature>
<feature type="transmembrane region" description="Helical" evidence="10">
    <location>
        <begin position="408"/>
        <end position="429"/>
    </location>
</feature>
<evidence type="ECO:0000313" key="13">
    <source>
        <dbReference type="EMBL" id="MBB3188766.1"/>
    </source>
</evidence>
<evidence type="ECO:0000256" key="3">
    <source>
        <dbReference type="ARBA" id="ARBA00022448"/>
    </source>
</evidence>
<comment type="subcellular location">
    <subcellularLocation>
        <location evidence="1 10">Cell membrane</location>
        <topology evidence="1 10">Multi-pass membrane protein</topology>
    </subcellularLocation>
</comment>
<dbReference type="Gene3D" id="1.10.3430.10">
    <property type="entry name" value="Ammonium transporter AmtB like domains"/>
    <property type="match status" value="1"/>
</dbReference>
<keyword evidence="11" id="KW-0732">Signal</keyword>
<evidence type="ECO:0000256" key="6">
    <source>
        <dbReference type="ARBA" id="ARBA00022989"/>
    </source>
</evidence>
<gene>
    <name evidence="13" type="ORF">FHX64_002964</name>
</gene>
<feature type="transmembrane region" description="Helical" evidence="10">
    <location>
        <begin position="250"/>
        <end position="270"/>
    </location>
</feature>
<keyword evidence="14" id="KW-1185">Reference proteome</keyword>
<dbReference type="SUPFAM" id="SSF111352">
    <property type="entry name" value="Ammonium transporter"/>
    <property type="match status" value="1"/>
</dbReference>
<feature type="signal peptide" evidence="11">
    <location>
        <begin position="1"/>
        <end position="21"/>
    </location>
</feature>
<feature type="transmembrane region" description="Helical" evidence="10">
    <location>
        <begin position="369"/>
        <end position="388"/>
    </location>
</feature>
<feature type="transmembrane region" description="Helical" evidence="10">
    <location>
        <begin position="312"/>
        <end position="330"/>
    </location>
</feature>
<dbReference type="EMBL" id="JACHYB010000002">
    <property type="protein sequence ID" value="MBB3188766.1"/>
    <property type="molecule type" value="Genomic_DNA"/>
</dbReference>
<sequence length="463" mass="48782">MKKISIAIMALLTLTSLPAMAQGTSAGTAVAPTINTGDTAWMIVATALVMLMTIPGLALFYGGLVRRKNVLNVLMQCFVITAVISIEWVACGYSLAFGSSSGALAPFIGGFQWSFLHGIHIGDLSPYFISHSQPSGEVVNGVPVMIGTIPHIVFILFQMMFAVITPALIIGAFAERIKFKGFVVFSLLWALFIYNPIAHWVWSSNGWLAKLGALDFAGGTVVHINAGIAALVMALMLGKRRDYQGHAIPPHNIPFVAIGAALLWFGWFGFNAGSGLAADSLAGSAFLATHIATAAAALTWMLLDWIIGKKPTLVGIATGAVAGLVAITPASGFVDVTGALIIGAVVSLVCFFMVAYVKPKLGYDDTLDAFGVHGIGGIVGAIFTGLLATPAIQAAYSGAFYGNPHQLIVQLIAVLSTIVYTSIGTFILFKIVDKIFGLRANDKEEALGMDESMHGETAYTTFD</sequence>
<evidence type="ECO:0000256" key="8">
    <source>
        <dbReference type="ARBA" id="ARBA00023177"/>
    </source>
</evidence>
<name>A0A7W5H3S9_9PORP</name>
<feature type="transmembrane region" description="Helical" evidence="10">
    <location>
        <begin position="282"/>
        <end position="303"/>
    </location>
</feature>